<dbReference type="Gene3D" id="1.10.1200.120">
    <property type="entry name" value="Large-conductance mechanosensitive channel, MscL, domain 1"/>
    <property type="match status" value="1"/>
</dbReference>
<dbReference type="AlphaFoldDB" id="A0A7C9NV13"/>
<proteinExistence type="inferred from homology"/>
<protein>
    <recommendedName>
        <fullName evidence="11">Large-conductance mechanosensitive channel</fullName>
    </recommendedName>
</protein>
<dbReference type="EMBL" id="QWKH01000012">
    <property type="protein sequence ID" value="NBI34026.1"/>
    <property type="molecule type" value="Genomic_DNA"/>
</dbReference>
<keyword evidence="7 11" id="KW-1133">Transmembrane helix</keyword>
<dbReference type="Pfam" id="PF01741">
    <property type="entry name" value="MscL"/>
    <property type="match status" value="1"/>
</dbReference>
<evidence type="ECO:0000256" key="5">
    <source>
        <dbReference type="ARBA" id="ARBA00022519"/>
    </source>
</evidence>
<gene>
    <name evidence="11 12" type="primary">mscL</name>
    <name evidence="12" type="ORF">D1639_03055</name>
</gene>
<evidence type="ECO:0000256" key="7">
    <source>
        <dbReference type="ARBA" id="ARBA00022989"/>
    </source>
</evidence>
<dbReference type="InterPro" id="IPR037673">
    <property type="entry name" value="MSC/AndL"/>
</dbReference>
<feature type="transmembrane region" description="Helical" evidence="11">
    <location>
        <begin position="45"/>
        <end position="62"/>
    </location>
</feature>
<dbReference type="InterPro" id="IPR001185">
    <property type="entry name" value="MS_channel"/>
</dbReference>
<feature type="transmembrane region" description="Helical" evidence="11">
    <location>
        <begin position="68"/>
        <end position="89"/>
    </location>
</feature>
<dbReference type="PANTHER" id="PTHR30266">
    <property type="entry name" value="MECHANOSENSITIVE CHANNEL MSCL"/>
    <property type="match status" value="1"/>
</dbReference>
<name>A0A7C9NV13_9BACT</name>
<evidence type="ECO:0000256" key="3">
    <source>
        <dbReference type="ARBA" id="ARBA00022448"/>
    </source>
</evidence>
<dbReference type="GO" id="GO:0005886">
    <property type="term" value="C:plasma membrane"/>
    <property type="evidence" value="ECO:0007669"/>
    <property type="project" value="UniProtKB-SubCell"/>
</dbReference>
<keyword evidence="4 11" id="KW-1003">Cell membrane</keyword>
<dbReference type="GO" id="GO:0008381">
    <property type="term" value="F:mechanosensitive monoatomic ion channel activity"/>
    <property type="evidence" value="ECO:0007669"/>
    <property type="project" value="UniProtKB-UniRule"/>
</dbReference>
<evidence type="ECO:0000256" key="8">
    <source>
        <dbReference type="ARBA" id="ARBA00023065"/>
    </source>
</evidence>
<feature type="transmembrane region" description="Helical" evidence="11">
    <location>
        <begin position="20"/>
        <end position="38"/>
    </location>
</feature>
<sequence>MKNFVKEFREFIDKGNVMDLAVAVIIGGAFTAIVKSLTDNIITPLIAFIFGGDGAIQGLVVPGTNIDFGAFIGAIINFLIIALIVFLMVKGMNKMRAVGEKAVATRDVNGRPVKLVEEAPVCPYCLEEVKPGATRCPHCAGEFSKPAETTTKTVEL</sequence>
<keyword evidence="8 11" id="KW-0406">Ion transport</keyword>
<accession>A0A7C9NV13</accession>
<comment type="caution">
    <text evidence="12">The sequence shown here is derived from an EMBL/GenBank/DDBJ whole genome shotgun (WGS) entry which is preliminary data.</text>
</comment>
<comment type="similarity">
    <text evidence="2 11">Belongs to the MscL family.</text>
</comment>
<dbReference type="InterPro" id="IPR036019">
    <property type="entry name" value="MscL_channel"/>
</dbReference>
<comment type="subcellular location">
    <subcellularLocation>
        <location evidence="1 11">Cell membrane</location>
        <topology evidence="1 11">Multi-pass membrane protein</topology>
    </subcellularLocation>
</comment>
<dbReference type="PANTHER" id="PTHR30266:SF2">
    <property type="entry name" value="LARGE-CONDUCTANCE MECHANOSENSITIVE CHANNEL"/>
    <property type="match status" value="1"/>
</dbReference>
<comment type="subunit">
    <text evidence="11">Homopentamer.</text>
</comment>
<dbReference type="PRINTS" id="PR01264">
    <property type="entry name" value="MECHCHANNEL"/>
</dbReference>
<evidence type="ECO:0000256" key="1">
    <source>
        <dbReference type="ARBA" id="ARBA00004651"/>
    </source>
</evidence>
<keyword evidence="9 11" id="KW-0472">Membrane</keyword>
<evidence type="ECO:0000256" key="2">
    <source>
        <dbReference type="ARBA" id="ARBA00007254"/>
    </source>
</evidence>
<dbReference type="HAMAP" id="MF_00115">
    <property type="entry name" value="MscL"/>
    <property type="match status" value="1"/>
</dbReference>
<comment type="function">
    <text evidence="11">Channel that opens in response to stretch forces in the membrane lipid bilayer. May participate in the regulation of osmotic pressure changes within the cell.</text>
</comment>
<keyword evidence="3 11" id="KW-0813">Transport</keyword>
<evidence type="ECO:0000256" key="9">
    <source>
        <dbReference type="ARBA" id="ARBA00023136"/>
    </source>
</evidence>
<dbReference type="SUPFAM" id="SSF81330">
    <property type="entry name" value="Gated mechanosensitive channel"/>
    <property type="match status" value="1"/>
</dbReference>
<evidence type="ECO:0000256" key="10">
    <source>
        <dbReference type="ARBA" id="ARBA00023303"/>
    </source>
</evidence>
<evidence type="ECO:0000256" key="6">
    <source>
        <dbReference type="ARBA" id="ARBA00022692"/>
    </source>
</evidence>
<keyword evidence="5" id="KW-0997">Cell inner membrane</keyword>
<evidence type="ECO:0000256" key="11">
    <source>
        <dbReference type="HAMAP-Rule" id="MF_00115"/>
    </source>
</evidence>
<keyword evidence="10 11" id="KW-0407">Ion channel</keyword>
<organism evidence="12">
    <name type="scientific">Muribaculaceae bacterium Z82</name>
    <dbReference type="NCBI Taxonomy" id="2304548"/>
    <lineage>
        <taxon>Bacteria</taxon>
        <taxon>Pseudomonadati</taxon>
        <taxon>Bacteroidota</taxon>
        <taxon>Bacteroidia</taxon>
        <taxon>Bacteroidales</taxon>
        <taxon>Muribaculaceae</taxon>
    </lineage>
</organism>
<keyword evidence="6 11" id="KW-0812">Transmembrane</keyword>
<dbReference type="NCBIfam" id="TIGR00220">
    <property type="entry name" value="mscL"/>
    <property type="match status" value="1"/>
</dbReference>
<dbReference type="PROSITE" id="PS01327">
    <property type="entry name" value="MSCL"/>
    <property type="match status" value="1"/>
</dbReference>
<reference evidence="12" key="1">
    <citation type="submission" date="2018-08" db="EMBL/GenBank/DDBJ databases">
        <title>Murine metabolic-syndrome-specific gut microbial biobank.</title>
        <authorList>
            <person name="Liu C."/>
        </authorList>
    </citation>
    <scope>NUCLEOTIDE SEQUENCE [LARGE SCALE GENOMIC DNA]</scope>
    <source>
        <strain evidence="12">Z82</strain>
    </source>
</reference>
<evidence type="ECO:0000256" key="4">
    <source>
        <dbReference type="ARBA" id="ARBA00022475"/>
    </source>
</evidence>
<dbReference type="InterPro" id="IPR019823">
    <property type="entry name" value="Mechanosensitive_channel_CS"/>
</dbReference>
<evidence type="ECO:0000313" key="12">
    <source>
        <dbReference type="EMBL" id="NBI34026.1"/>
    </source>
</evidence>